<dbReference type="InterPro" id="IPR051616">
    <property type="entry name" value="Cul2-RING_E3_ligase_SR"/>
</dbReference>
<feature type="repeat" description="ANK" evidence="1">
    <location>
        <begin position="50"/>
        <end position="72"/>
    </location>
</feature>
<keyword evidence="1" id="KW-0040">ANK repeat</keyword>
<dbReference type="Proteomes" id="UP000019116">
    <property type="component" value="Chromosome 5B"/>
</dbReference>
<dbReference type="SMR" id="A0A3B6LTS4"/>
<dbReference type="Gene3D" id="1.25.40.10">
    <property type="entry name" value="Tetratricopeptide repeat domain"/>
    <property type="match status" value="1"/>
</dbReference>
<feature type="repeat" description="ANK" evidence="1">
    <location>
        <begin position="180"/>
        <end position="217"/>
    </location>
</feature>
<dbReference type="Gramene" id="TraesCS5B02G447000.1">
    <property type="protein sequence ID" value="TraesCS5B02G447000.1"/>
    <property type="gene ID" value="TraesCS5B02G447000"/>
</dbReference>
<dbReference type="Gramene" id="TraesRN5B0101068400.1">
    <property type="protein sequence ID" value="TraesRN5B0101068400.1"/>
    <property type="gene ID" value="TraesRN5B0101068400"/>
</dbReference>
<dbReference type="AlphaFoldDB" id="A0A3B6LTS4"/>
<keyword evidence="4" id="KW-1185">Reference proteome</keyword>
<dbReference type="PaxDb" id="4565-Traes_5BL_A2445525C.1"/>
<dbReference type="PROSITE" id="PS50297">
    <property type="entry name" value="ANK_REP_REGION"/>
    <property type="match status" value="3"/>
</dbReference>
<dbReference type="OrthoDB" id="590877at2759"/>
<feature type="repeat" description="TPR" evidence="2">
    <location>
        <begin position="381"/>
        <end position="414"/>
    </location>
</feature>
<dbReference type="PROSITE" id="PS50005">
    <property type="entry name" value="TPR"/>
    <property type="match status" value="1"/>
</dbReference>
<dbReference type="InterPro" id="IPR002110">
    <property type="entry name" value="Ankyrin_rpt"/>
</dbReference>
<dbReference type="RefSeq" id="XP_044390940.1">
    <property type="nucleotide sequence ID" value="XM_044535005.1"/>
</dbReference>
<dbReference type="SMART" id="SM00028">
    <property type="entry name" value="TPR"/>
    <property type="match status" value="2"/>
</dbReference>
<gene>
    <name evidence="3" type="primary">LOC123113700</name>
</gene>
<name>A0A3B6LTS4_WHEAT</name>
<dbReference type="Gene3D" id="1.25.40.20">
    <property type="entry name" value="Ankyrin repeat-containing domain"/>
    <property type="match status" value="3"/>
</dbReference>
<dbReference type="PANTHER" id="PTHR46224">
    <property type="entry name" value="ANKYRIN REPEAT FAMILY PROTEIN"/>
    <property type="match status" value="1"/>
</dbReference>
<dbReference type="KEGG" id="taes:123113700"/>
<dbReference type="Gramene" id="TraesCS5B03G1096000.1">
    <property type="protein sequence ID" value="TraesCS5B03G1096000.1.CDS"/>
    <property type="gene ID" value="TraesCS5B03G1096000"/>
</dbReference>
<feature type="repeat" description="ANK" evidence="1">
    <location>
        <begin position="218"/>
        <end position="250"/>
    </location>
</feature>
<reference evidence="3" key="1">
    <citation type="submission" date="2018-08" db="EMBL/GenBank/DDBJ databases">
        <authorList>
            <person name="Rossello M."/>
        </authorList>
    </citation>
    <scope>NUCLEOTIDE SEQUENCE [LARGE SCALE GENOMIC DNA]</scope>
    <source>
        <strain evidence="3">cv. Chinese Spring</strain>
    </source>
</reference>
<dbReference type="OMA" id="ERRTINM"/>
<accession>A0A3B6LTS4</accession>
<evidence type="ECO:0000313" key="4">
    <source>
        <dbReference type="Proteomes" id="UP000019116"/>
    </source>
</evidence>
<dbReference type="SMART" id="SM00248">
    <property type="entry name" value="ANK"/>
    <property type="match status" value="7"/>
</dbReference>
<keyword evidence="2" id="KW-0802">TPR repeat</keyword>
<reference evidence="3" key="2">
    <citation type="submission" date="2018-10" db="UniProtKB">
        <authorList>
            <consortium name="EnsemblPlants"/>
        </authorList>
    </citation>
    <scope>IDENTIFICATION</scope>
</reference>
<evidence type="ECO:0000256" key="1">
    <source>
        <dbReference type="PROSITE-ProRule" id="PRU00023"/>
    </source>
</evidence>
<dbReference type="Pfam" id="PF12796">
    <property type="entry name" value="Ank_2"/>
    <property type="match status" value="2"/>
</dbReference>
<feature type="repeat" description="ANK" evidence="1">
    <location>
        <begin position="84"/>
        <end position="110"/>
    </location>
</feature>
<proteinExistence type="predicted"/>
<sequence>MEAMGKQQREEVLLRAASDGNLRLLKKMARWMGSGGQGEAAVLAAVEDGEGGRPLHLAAGAGRVEVCRYLVEDLRLDVNQLNCQGHTPLYLSAYFGRAAAATYLLDHGADPLASKLRSPLYGAAMQGHCEMLEMLLSRGLDVDLNSVQGTALHAAACYKQHGMMKILLEHHADPNKVCYLNNTPLSLAMRQRDMSTELLECAKLLIKAGADVNFIDLDGDSYVTVAAKFGYPGIMKCLLDAGANPDIPDEYGRTPVEFAASNGSRDMVEMLFPLTSPISTLPDWSIDGIISHVKHYGLKPRDKQKCAKRRTELKQKALKAFKEEEYFIAALLYSCAITLDPSPDEYATLLANRSLCCLRTKNGRAALPDATMCRRVRPFWPKACYREGSAFMLLKDYEKACKAFADGLKLDPTNGDLANALREAQEAAKDARRPEN</sequence>
<organism evidence="3">
    <name type="scientific">Triticum aestivum</name>
    <name type="common">Wheat</name>
    <dbReference type="NCBI Taxonomy" id="4565"/>
    <lineage>
        <taxon>Eukaryota</taxon>
        <taxon>Viridiplantae</taxon>
        <taxon>Streptophyta</taxon>
        <taxon>Embryophyta</taxon>
        <taxon>Tracheophyta</taxon>
        <taxon>Spermatophyta</taxon>
        <taxon>Magnoliopsida</taxon>
        <taxon>Liliopsida</taxon>
        <taxon>Poales</taxon>
        <taxon>Poaceae</taxon>
        <taxon>BOP clade</taxon>
        <taxon>Pooideae</taxon>
        <taxon>Triticodae</taxon>
        <taxon>Triticeae</taxon>
        <taxon>Triticinae</taxon>
        <taxon>Triticum</taxon>
    </lineage>
</organism>
<dbReference type="InterPro" id="IPR019734">
    <property type="entry name" value="TPR_rpt"/>
</dbReference>
<dbReference type="GeneID" id="123113700"/>
<protein>
    <recommendedName>
        <fullName evidence="5">Ankyrin repeat protein</fullName>
    </recommendedName>
</protein>
<dbReference type="EnsemblPlants" id="TraesCS5B02G447000.1">
    <property type="protein sequence ID" value="TraesCS5B02G447000.1"/>
    <property type="gene ID" value="TraesCS5B02G447000"/>
</dbReference>
<dbReference type="STRING" id="4565.A0A3B6LTS4"/>
<dbReference type="InterPro" id="IPR011990">
    <property type="entry name" value="TPR-like_helical_dom_sf"/>
</dbReference>
<dbReference type="Gramene" id="TraesWEE_scaffold_027825_01G000500.1">
    <property type="protein sequence ID" value="TraesWEE_scaffold_027825_01G000500.1"/>
    <property type="gene ID" value="TraesWEE_scaffold_027825_01G000500"/>
</dbReference>
<evidence type="ECO:0008006" key="5">
    <source>
        <dbReference type="Google" id="ProtNLM"/>
    </source>
</evidence>
<dbReference type="SUPFAM" id="SSF48403">
    <property type="entry name" value="Ankyrin repeat"/>
    <property type="match status" value="1"/>
</dbReference>
<feature type="repeat" description="ANK" evidence="1">
    <location>
        <begin position="115"/>
        <end position="147"/>
    </location>
</feature>
<dbReference type="PRINTS" id="PR01415">
    <property type="entry name" value="ANKYRIN"/>
</dbReference>
<evidence type="ECO:0000256" key="2">
    <source>
        <dbReference type="PROSITE-ProRule" id="PRU00339"/>
    </source>
</evidence>
<evidence type="ECO:0000313" key="3">
    <source>
        <dbReference type="EnsemblPlants" id="TraesCS5B02G447000.1"/>
    </source>
</evidence>
<dbReference type="InterPro" id="IPR036770">
    <property type="entry name" value="Ankyrin_rpt-contain_sf"/>
</dbReference>
<dbReference type="PANTHER" id="PTHR46224:SF5">
    <property type="entry name" value="OS09G0124800 PROTEIN"/>
    <property type="match status" value="1"/>
</dbReference>
<dbReference type="SUPFAM" id="SSF48452">
    <property type="entry name" value="TPR-like"/>
    <property type="match status" value="1"/>
</dbReference>
<dbReference type="PROSITE" id="PS50088">
    <property type="entry name" value="ANK_REPEAT"/>
    <property type="match status" value="5"/>
</dbReference>
<dbReference type="Pfam" id="PF13637">
    <property type="entry name" value="Ank_4"/>
    <property type="match status" value="1"/>
</dbReference>